<proteinExistence type="predicted"/>
<feature type="region of interest" description="Disordered" evidence="1">
    <location>
        <begin position="129"/>
        <end position="189"/>
    </location>
</feature>
<keyword evidence="3" id="KW-1185">Reference proteome</keyword>
<name>A0ABV2ZVA1_9ACTN</name>
<evidence type="ECO:0000313" key="2">
    <source>
        <dbReference type="EMBL" id="MEU3786489.1"/>
    </source>
</evidence>
<evidence type="ECO:0000256" key="1">
    <source>
        <dbReference type="SAM" id="MobiDB-lite"/>
    </source>
</evidence>
<dbReference type="EMBL" id="JBEZVE010000029">
    <property type="protein sequence ID" value="MEU3786489.1"/>
    <property type="molecule type" value="Genomic_DNA"/>
</dbReference>
<dbReference type="NCBIfam" id="NF040464">
    <property type="entry name" value="SCO3374_fam"/>
    <property type="match status" value="1"/>
</dbReference>
<organism evidence="2 3">
    <name type="scientific">Streptomyces sp. 900129855</name>
    <dbReference type="NCBI Taxonomy" id="3155129"/>
    <lineage>
        <taxon>Bacteria</taxon>
        <taxon>Bacillati</taxon>
        <taxon>Actinomycetota</taxon>
        <taxon>Actinomycetes</taxon>
        <taxon>Kitasatosporales</taxon>
        <taxon>Streptomycetaceae</taxon>
        <taxon>Streptomyces</taxon>
    </lineage>
</organism>
<dbReference type="Proteomes" id="UP001550739">
    <property type="component" value="Unassembled WGS sequence"/>
</dbReference>
<feature type="compositionally biased region" description="Basic and acidic residues" evidence="1">
    <location>
        <begin position="146"/>
        <end position="166"/>
    </location>
</feature>
<dbReference type="RefSeq" id="WP_361708539.1">
    <property type="nucleotide sequence ID" value="NZ_JBEZVE010000029.1"/>
</dbReference>
<protein>
    <submittedName>
        <fullName evidence="2">SCO3374 family protein</fullName>
    </submittedName>
</protein>
<sequence>MVGSVPPAAGSAASALLTVPLPRRPLDPDGPDDRADRIRGWYENELGWATVPGDPVRLLVGERFDVLDVPAEAGLAALRRLAPGSPVAARGDRLRLLVAAGGAEEVPGILRWLEWGALPLDLTAIGAGGRIEAPSPPDQNPGRHAGGRDMSRDPGLDQGHDPDCDKGLGQGLASSRVPGRAMGPLTGLDSSEPVQGAAVWLRPPVAGREVEASLPTMSAMGGGGGAPDLVRLVDSLATHCHRVRLRRASAQPLAFS</sequence>
<evidence type="ECO:0000313" key="3">
    <source>
        <dbReference type="Proteomes" id="UP001550739"/>
    </source>
</evidence>
<accession>A0ABV2ZVA1</accession>
<reference evidence="2 3" key="1">
    <citation type="submission" date="2024-06" db="EMBL/GenBank/DDBJ databases">
        <title>The Natural Products Discovery Center: Release of the First 8490 Sequenced Strains for Exploring Actinobacteria Biosynthetic Diversity.</title>
        <authorList>
            <person name="Kalkreuter E."/>
            <person name="Kautsar S.A."/>
            <person name="Yang D."/>
            <person name="Bader C.D."/>
            <person name="Teijaro C.N."/>
            <person name="Fluegel L."/>
            <person name="Davis C.M."/>
            <person name="Simpson J.R."/>
            <person name="Lauterbach L."/>
            <person name="Steele A.D."/>
            <person name="Gui C."/>
            <person name="Meng S."/>
            <person name="Li G."/>
            <person name="Viehrig K."/>
            <person name="Ye F."/>
            <person name="Su P."/>
            <person name="Kiefer A.F."/>
            <person name="Nichols A."/>
            <person name="Cepeda A.J."/>
            <person name="Yan W."/>
            <person name="Fan B."/>
            <person name="Jiang Y."/>
            <person name="Adhikari A."/>
            <person name="Zheng C.-J."/>
            <person name="Schuster L."/>
            <person name="Cowan T.M."/>
            <person name="Smanski M.J."/>
            <person name="Chevrette M.G."/>
            <person name="De Carvalho L.P.S."/>
            <person name="Shen B."/>
        </authorList>
    </citation>
    <scope>NUCLEOTIDE SEQUENCE [LARGE SCALE GENOMIC DNA]</scope>
    <source>
        <strain evidence="2 3">NPDC033843</strain>
    </source>
</reference>
<dbReference type="InterPro" id="IPR047919">
    <property type="entry name" value="SCO3374-like"/>
</dbReference>
<gene>
    <name evidence="2" type="ORF">AB0E89_39160</name>
</gene>
<comment type="caution">
    <text evidence="2">The sequence shown here is derived from an EMBL/GenBank/DDBJ whole genome shotgun (WGS) entry which is preliminary data.</text>
</comment>